<evidence type="ECO:0000313" key="1">
    <source>
        <dbReference type="EMBL" id="OTP67232.1"/>
    </source>
</evidence>
<dbReference type="EMBL" id="NBTY01000198">
    <property type="protein sequence ID" value="OTP67232.1"/>
    <property type="molecule type" value="Genomic_DNA"/>
</dbReference>
<dbReference type="AlphaFoldDB" id="A0A242M8K4"/>
<dbReference type="Proteomes" id="UP000194546">
    <property type="component" value="Unassembled WGS sequence"/>
</dbReference>
<evidence type="ECO:0000313" key="2">
    <source>
        <dbReference type="Proteomes" id="UP000194546"/>
    </source>
</evidence>
<gene>
    <name evidence="1" type="ORF">PAMC26510_32805</name>
</gene>
<name>A0A242M8K4_CABSO</name>
<accession>A0A242M8K4</accession>
<organism evidence="1 2">
    <name type="scientific">Caballeronia sordidicola</name>
    <name type="common">Burkholderia sordidicola</name>
    <dbReference type="NCBI Taxonomy" id="196367"/>
    <lineage>
        <taxon>Bacteria</taxon>
        <taxon>Pseudomonadati</taxon>
        <taxon>Pseudomonadota</taxon>
        <taxon>Betaproteobacteria</taxon>
        <taxon>Burkholderiales</taxon>
        <taxon>Burkholderiaceae</taxon>
        <taxon>Caballeronia</taxon>
    </lineage>
</organism>
<sequence length="45" mass="5125">MGGSVRFLYIGLSLVDRSPPFTIRRMRAESMKLLWIAVAHHAIAR</sequence>
<protein>
    <submittedName>
        <fullName evidence="1">Uncharacterized protein</fullName>
    </submittedName>
</protein>
<comment type="caution">
    <text evidence="1">The sequence shown here is derived from an EMBL/GenBank/DDBJ whole genome shotgun (WGS) entry which is preliminary data.</text>
</comment>
<proteinExistence type="predicted"/>
<reference evidence="1 2" key="1">
    <citation type="submission" date="2017-03" db="EMBL/GenBank/DDBJ databases">
        <title>Genome analysis of strain PAMC 26510.</title>
        <authorList>
            <person name="Oh H.-M."/>
            <person name="Yang J.-A."/>
        </authorList>
    </citation>
    <scope>NUCLEOTIDE SEQUENCE [LARGE SCALE GENOMIC DNA]</scope>
    <source>
        <strain evidence="1 2">PAMC 26510</strain>
    </source>
</reference>